<dbReference type="EMBL" id="JBJGBS010000104">
    <property type="protein sequence ID" value="MFO3706635.1"/>
    <property type="molecule type" value="Genomic_DNA"/>
</dbReference>
<feature type="domain" description="DUF5636" evidence="1">
    <location>
        <begin position="32"/>
        <end position="153"/>
    </location>
</feature>
<dbReference type="EMBL" id="MDEC01000010">
    <property type="protein sequence ID" value="PPU64322.1"/>
    <property type="molecule type" value="Genomic_DNA"/>
</dbReference>
<sequence length="337" mass="37614">MSEMSIGELNSGTISQFIEDKFGVPSVESKKYAKIAAYLSDKNKFCEHLGKVDSWLSEIFAKANEAGAFANSPQGFNYHDTAKGYNITSRLLNAAANSVGWGTGINLVLSGFTHQPDFVNFVKKKLMWKDMVASAHGEFTHSIQWLIVYSFMHEEAPMLYAGACDYKGLEGEWKDKYLWDFLVDCFPPAPDTNVNWTTSVQSNSGRSPTIANAWIQEANGFMGQRLKERYGRRRWAPPAYTGGTQTVEHSHQKHLAESGIGGGYKKEGLTSENVRVERKFFDGKNNYRGLVTTYNGKPKTPDDQKEKKTGIIFERDDSQLIPNSALMVAVSQCPFPG</sequence>
<keyword evidence="5" id="KW-1185">Reference proteome</keyword>
<evidence type="ECO:0000313" key="4">
    <source>
        <dbReference type="Proteomes" id="UP000237872"/>
    </source>
</evidence>
<comment type="caution">
    <text evidence="3">The sequence shown here is derived from an EMBL/GenBank/DDBJ whole genome shotgun (WGS) entry which is preliminary data.</text>
</comment>
<evidence type="ECO:0000313" key="3">
    <source>
        <dbReference type="EMBL" id="PPU64322.1"/>
    </source>
</evidence>
<dbReference type="RefSeq" id="WP_104540651.1">
    <property type="nucleotide sequence ID" value="NZ_JBJGBS010000104.1"/>
</dbReference>
<evidence type="ECO:0000259" key="1">
    <source>
        <dbReference type="Pfam" id="PF18686"/>
    </source>
</evidence>
<dbReference type="OrthoDB" id="6875796at2"/>
<proteinExistence type="predicted"/>
<accession>A0A2S7CRZ3</accession>
<reference evidence="3 4" key="1">
    <citation type="submission" date="2016-08" db="EMBL/GenBank/DDBJ databases">
        <authorList>
            <person name="Seilhamer J.J."/>
        </authorList>
    </citation>
    <scope>NUCLEOTIDE SEQUENCE [LARGE SCALE GENOMIC DNA]</scope>
    <source>
        <strain evidence="3 4">CFBP4690</strain>
    </source>
</reference>
<dbReference type="Proteomes" id="UP001637990">
    <property type="component" value="Unassembled WGS sequence"/>
</dbReference>
<protein>
    <submittedName>
        <fullName evidence="2">LirA/MavJ family T4SS effector</fullName>
    </submittedName>
</protein>
<reference evidence="2 5" key="2">
    <citation type="submission" date="2024-11" db="EMBL/GenBank/DDBJ databases">
        <title>Genome sequencing of Xanthomonas codiaei.</title>
        <authorList>
            <person name="Studholme D.J."/>
        </authorList>
    </citation>
    <scope>NUCLEOTIDE SEQUENCE [LARGE SCALE GENOMIC DNA]</scope>
    <source>
        <strain evidence="2 5">NCPPB 4350</strain>
    </source>
</reference>
<evidence type="ECO:0000313" key="5">
    <source>
        <dbReference type="Proteomes" id="UP001637990"/>
    </source>
</evidence>
<dbReference type="InterPro" id="IPR040708">
    <property type="entry name" value="DUF5636"/>
</dbReference>
<dbReference type="AlphaFoldDB" id="A0A2S7CRZ3"/>
<evidence type="ECO:0000313" key="2">
    <source>
        <dbReference type="EMBL" id="MFO3706635.1"/>
    </source>
</evidence>
<name>A0A2S7CRZ3_9XANT</name>
<gene>
    <name evidence="2" type="ORF">ACI6Q5_17035</name>
    <name evidence="3" type="ORF">XcodCFBP4690_09105</name>
</gene>
<dbReference type="Pfam" id="PF18686">
    <property type="entry name" value="DUF5636"/>
    <property type="match status" value="1"/>
</dbReference>
<dbReference type="Proteomes" id="UP000237872">
    <property type="component" value="Unassembled WGS sequence"/>
</dbReference>
<organism evidence="3 4">
    <name type="scientific">Xanthomonas codiaei</name>
    <dbReference type="NCBI Taxonomy" id="56463"/>
    <lineage>
        <taxon>Bacteria</taxon>
        <taxon>Pseudomonadati</taxon>
        <taxon>Pseudomonadota</taxon>
        <taxon>Gammaproteobacteria</taxon>
        <taxon>Lysobacterales</taxon>
        <taxon>Lysobacteraceae</taxon>
        <taxon>Xanthomonas</taxon>
    </lineage>
</organism>